<organism evidence="12 13">
    <name type="scientific">Neocallimastix californiae</name>
    <dbReference type="NCBI Taxonomy" id="1754190"/>
    <lineage>
        <taxon>Eukaryota</taxon>
        <taxon>Fungi</taxon>
        <taxon>Fungi incertae sedis</taxon>
        <taxon>Chytridiomycota</taxon>
        <taxon>Chytridiomycota incertae sedis</taxon>
        <taxon>Neocallimastigomycetes</taxon>
        <taxon>Neocallimastigales</taxon>
        <taxon>Neocallimastigaceae</taxon>
        <taxon>Neocallimastix</taxon>
    </lineage>
</organism>
<comment type="similarity">
    <text evidence="8">Belongs to the two pore domain potassium channel (TC 1.A.1.8) family.</text>
</comment>
<dbReference type="GO" id="GO:0030322">
    <property type="term" value="P:stabilization of membrane potential"/>
    <property type="evidence" value="ECO:0007669"/>
    <property type="project" value="TreeGrafter"/>
</dbReference>
<feature type="transmembrane region" description="Helical" evidence="10">
    <location>
        <begin position="156"/>
        <end position="175"/>
    </location>
</feature>
<dbReference type="OrthoDB" id="297496at2759"/>
<accession>A0A1Y2ENB0</accession>
<dbReference type="Gene3D" id="1.10.287.70">
    <property type="match status" value="2"/>
</dbReference>
<evidence type="ECO:0000256" key="3">
    <source>
        <dbReference type="ARBA" id="ARBA00022692"/>
    </source>
</evidence>
<evidence type="ECO:0000256" key="5">
    <source>
        <dbReference type="ARBA" id="ARBA00023065"/>
    </source>
</evidence>
<dbReference type="InterPro" id="IPR003280">
    <property type="entry name" value="2pore_dom_K_chnl"/>
</dbReference>
<keyword evidence="2 8" id="KW-0813">Transport</keyword>
<name>A0A1Y2ENB0_9FUNG</name>
<evidence type="ECO:0000256" key="2">
    <source>
        <dbReference type="ARBA" id="ARBA00022448"/>
    </source>
</evidence>
<feature type="transmembrane region" description="Helical" evidence="10">
    <location>
        <begin position="48"/>
        <end position="70"/>
    </location>
</feature>
<evidence type="ECO:0000313" key="13">
    <source>
        <dbReference type="Proteomes" id="UP000193920"/>
    </source>
</evidence>
<dbReference type="AlphaFoldDB" id="A0A1Y2ENB0"/>
<dbReference type="GO" id="GO:0005886">
    <property type="term" value="C:plasma membrane"/>
    <property type="evidence" value="ECO:0007669"/>
    <property type="project" value="TreeGrafter"/>
</dbReference>
<dbReference type="GO" id="GO:0015271">
    <property type="term" value="F:outward rectifier potassium channel activity"/>
    <property type="evidence" value="ECO:0007669"/>
    <property type="project" value="TreeGrafter"/>
</dbReference>
<evidence type="ECO:0000259" key="11">
    <source>
        <dbReference type="Pfam" id="PF07885"/>
    </source>
</evidence>
<dbReference type="GO" id="GO:0022841">
    <property type="term" value="F:potassium ion leak channel activity"/>
    <property type="evidence" value="ECO:0007669"/>
    <property type="project" value="TreeGrafter"/>
</dbReference>
<evidence type="ECO:0000313" key="12">
    <source>
        <dbReference type="EMBL" id="ORY73033.1"/>
    </source>
</evidence>
<dbReference type="InterPro" id="IPR013099">
    <property type="entry name" value="K_chnl_dom"/>
</dbReference>
<keyword evidence="5 8" id="KW-0406">Ion transport</keyword>
<gene>
    <name evidence="12" type="ORF">LY90DRAFT_666871</name>
</gene>
<feature type="transmembrane region" description="Helical" evidence="10">
    <location>
        <begin position="327"/>
        <end position="347"/>
    </location>
</feature>
<dbReference type="PANTHER" id="PTHR11003">
    <property type="entry name" value="POTASSIUM CHANNEL, SUBFAMILY K"/>
    <property type="match status" value="1"/>
</dbReference>
<feature type="transmembrane region" description="Helical" evidence="10">
    <location>
        <begin position="82"/>
        <end position="102"/>
    </location>
</feature>
<dbReference type="PANTHER" id="PTHR11003:SF291">
    <property type="entry name" value="IP11374P"/>
    <property type="match status" value="1"/>
</dbReference>
<feature type="transmembrane region" description="Helical" evidence="10">
    <location>
        <begin position="114"/>
        <end position="135"/>
    </location>
</feature>
<keyword evidence="4 10" id="KW-1133">Transmembrane helix</keyword>
<evidence type="ECO:0000256" key="10">
    <source>
        <dbReference type="SAM" id="Phobius"/>
    </source>
</evidence>
<proteinExistence type="inferred from homology"/>
<evidence type="ECO:0000256" key="6">
    <source>
        <dbReference type="ARBA" id="ARBA00023136"/>
    </source>
</evidence>
<feature type="transmembrane region" description="Helical" evidence="10">
    <location>
        <begin position="359"/>
        <end position="379"/>
    </location>
</feature>
<protein>
    <submittedName>
        <fullName evidence="12">Voltage-gated potassium channel</fullName>
    </submittedName>
</protein>
<keyword evidence="7 8" id="KW-0407">Ion channel</keyword>
<keyword evidence="13" id="KW-1185">Reference proteome</keyword>
<feature type="domain" description="Potassium channel" evidence="11">
    <location>
        <begin position="163"/>
        <end position="235"/>
    </location>
</feature>
<evidence type="ECO:0000256" key="4">
    <source>
        <dbReference type="ARBA" id="ARBA00022989"/>
    </source>
</evidence>
<keyword evidence="6 10" id="KW-0472">Membrane</keyword>
<dbReference type="Pfam" id="PF07885">
    <property type="entry name" value="Ion_trans_2"/>
    <property type="match status" value="2"/>
</dbReference>
<feature type="transmembrane region" description="Helical" evidence="10">
    <location>
        <begin position="301"/>
        <end position="321"/>
    </location>
</feature>
<evidence type="ECO:0000256" key="1">
    <source>
        <dbReference type="ARBA" id="ARBA00004141"/>
    </source>
</evidence>
<evidence type="ECO:0000256" key="8">
    <source>
        <dbReference type="RuleBase" id="RU003857"/>
    </source>
</evidence>
<evidence type="ECO:0000256" key="9">
    <source>
        <dbReference type="SAM" id="MobiDB-lite"/>
    </source>
</evidence>
<feature type="domain" description="Potassium channel" evidence="11">
    <location>
        <begin position="308"/>
        <end position="379"/>
    </location>
</feature>
<feature type="region of interest" description="Disordered" evidence="9">
    <location>
        <begin position="530"/>
        <end position="574"/>
    </location>
</feature>
<feature type="transmembrane region" description="Helical" evidence="10">
    <location>
        <begin position="210"/>
        <end position="230"/>
    </location>
</feature>
<reference evidence="12 13" key="1">
    <citation type="submission" date="2016-08" db="EMBL/GenBank/DDBJ databases">
        <title>A Parts List for Fungal Cellulosomes Revealed by Comparative Genomics.</title>
        <authorList>
            <consortium name="DOE Joint Genome Institute"/>
            <person name="Haitjema C.H."/>
            <person name="Gilmore S.P."/>
            <person name="Henske J.K."/>
            <person name="Solomon K.V."/>
            <person name="De Groot R."/>
            <person name="Kuo A."/>
            <person name="Mondo S.J."/>
            <person name="Salamov A.A."/>
            <person name="Labutti K."/>
            <person name="Zhao Z."/>
            <person name="Chiniquy J."/>
            <person name="Barry K."/>
            <person name="Brewer H.M."/>
            <person name="Purvine S.O."/>
            <person name="Wright A.T."/>
            <person name="Boxma B."/>
            <person name="Van Alen T."/>
            <person name="Hackstein J.H."/>
            <person name="Baker S.E."/>
            <person name="Grigoriev I.V."/>
            <person name="O'Malley M.A."/>
        </authorList>
    </citation>
    <scope>NUCLEOTIDE SEQUENCE [LARGE SCALE GENOMIC DNA]</scope>
    <source>
        <strain evidence="12 13">G1</strain>
    </source>
</reference>
<dbReference type="STRING" id="1754190.A0A1Y2ENB0"/>
<sequence>MNYRHLPLIAGLLIAFSLFLNFFATTNTTWLLKTYPPIDEYQNNLLMQALLWVTLFISIANNVCLFMRLFEKSIVRATKLCILLCLIQGTMLVVIVLLFALFNPLKEELEYSEGFFSAIQASCICFLSASFLFFDKVTTADFETKGSGFSRVQRKLLILVSAAILYVSFGTYIFMKMEPWSSKESMFFIITTLTTIGFGNRAPKNDHSRLLIIIYSIGGMAILAYTISVISEVLKENIMVSFQTQLTMFREKRYERIVCNNDADKANANGDAILNLNDFDEEEEERNIVFNDHKQIAKKQFLFAIILMISSWAGGACTFYYTEGWSFIEAIYFCFISFSTIGFGDLVPTTSSSLSIFNIWIILEIATMTFMVSAVTNYVEINWADKVKSEDDENNDLEDALDIIRGKSKKRKISFTEKKFNKNDETIPMSVINKKDSDIRSRIINHEELDEWEDATESFETILDNTIKINNALKILQFNINILKEGYYKNYKSENGETIQPNSLDSTLEKTLKIIEESCKTIRSISIGEDDETERLESHTTDDNEDDNNSRKAVFGNEDEQTLIIHSREPTENR</sequence>
<dbReference type="EMBL" id="MCOG01000036">
    <property type="protein sequence ID" value="ORY73033.1"/>
    <property type="molecule type" value="Genomic_DNA"/>
</dbReference>
<keyword evidence="3 8" id="KW-0812">Transmembrane</keyword>
<dbReference type="Proteomes" id="UP000193920">
    <property type="component" value="Unassembled WGS sequence"/>
</dbReference>
<dbReference type="PRINTS" id="PR01333">
    <property type="entry name" value="2POREKCHANEL"/>
</dbReference>
<comment type="subcellular location">
    <subcellularLocation>
        <location evidence="1">Membrane</location>
        <topology evidence="1">Multi-pass membrane protein</topology>
    </subcellularLocation>
</comment>
<evidence type="ECO:0000256" key="7">
    <source>
        <dbReference type="ARBA" id="ARBA00023303"/>
    </source>
</evidence>
<comment type="caution">
    <text evidence="12">The sequence shown here is derived from an EMBL/GenBank/DDBJ whole genome shotgun (WGS) entry which is preliminary data.</text>
</comment>
<dbReference type="SUPFAM" id="SSF81324">
    <property type="entry name" value="Voltage-gated potassium channels"/>
    <property type="match status" value="2"/>
</dbReference>